<evidence type="ECO:0000313" key="5">
    <source>
        <dbReference type="Proteomes" id="UP001153620"/>
    </source>
</evidence>
<dbReference type="PANTHER" id="PTHR13245:SF14">
    <property type="entry name" value="RRP15-LIKE PROTEIN"/>
    <property type="match status" value="1"/>
</dbReference>
<reference evidence="4" key="1">
    <citation type="submission" date="2022-01" db="EMBL/GenBank/DDBJ databases">
        <authorList>
            <person name="King R."/>
        </authorList>
    </citation>
    <scope>NUCLEOTIDE SEQUENCE</scope>
</reference>
<dbReference type="Pfam" id="PF07890">
    <property type="entry name" value="Rrp15p"/>
    <property type="match status" value="1"/>
</dbReference>
<protein>
    <recommendedName>
        <fullName evidence="2">RRP15-like protein</fullName>
    </recommendedName>
</protein>
<reference evidence="4" key="2">
    <citation type="submission" date="2022-10" db="EMBL/GenBank/DDBJ databases">
        <authorList>
            <consortium name="ENA_rothamsted_submissions"/>
            <consortium name="culmorum"/>
            <person name="King R."/>
        </authorList>
    </citation>
    <scope>NUCLEOTIDE SEQUENCE</scope>
</reference>
<evidence type="ECO:0000256" key="1">
    <source>
        <dbReference type="ARBA" id="ARBA00007462"/>
    </source>
</evidence>
<sequence length="271" mass="31216">MAKVESKIVLPETDSESELDDIEDDENRLSDDEEFPISDDENDDEPEVDTKKTGWANSMAKILNSEKSEVLSKAKKVEDLEKKKKKQSYTFEIEGEQKKEGDELKPSEEQLQTALARKKRRERRDGKIRALNLRLKPSVADLDRERTLRKIATKGVVQLFNAVKSQHSDLEQKLQSTKLESKRDEIIRSADNKKHFLDTLMSGPRAKSELVDKRVKKEKKKESSSSDEESNKKSTWSALRDDFMTGKKVGWDKEDDDDDESENNEMMSDSE</sequence>
<dbReference type="OrthoDB" id="20949at2759"/>
<evidence type="ECO:0000313" key="4">
    <source>
        <dbReference type="EMBL" id="CAG9802233.1"/>
    </source>
</evidence>
<dbReference type="GO" id="GO:0000460">
    <property type="term" value="P:maturation of 5.8S rRNA"/>
    <property type="evidence" value="ECO:0007669"/>
    <property type="project" value="TreeGrafter"/>
</dbReference>
<comment type="similarity">
    <text evidence="1">Belongs to the RRP15 family.</text>
</comment>
<keyword evidence="5" id="KW-1185">Reference proteome</keyword>
<name>A0A9N9WQE8_9DIPT</name>
<proteinExistence type="inferred from homology"/>
<feature type="compositionally biased region" description="Basic and acidic residues" evidence="3">
    <location>
        <begin position="239"/>
        <end position="252"/>
    </location>
</feature>
<feature type="compositionally biased region" description="Acidic residues" evidence="3">
    <location>
        <begin position="253"/>
        <end position="271"/>
    </location>
</feature>
<gene>
    <name evidence="4" type="ORF">CHIRRI_LOCUS5147</name>
</gene>
<organism evidence="4 5">
    <name type="scientific">Chironomus riparius</name>
    <dbReference type="NCBI Taxonomy" id="315576"/>
    <lineage>
        <taxon>Eukaryota</taxon>
        <taxon>Metazoa</taxon>
        <taxon>Ecdysozoa</taxon>
        <taxon>Arthropoda</taxon>
        <taxon>Hexapoda</taxon>
        <taxon>Insecta</taxon>
        <taxon>Pterygota</taxon>
        <taxon>Neoptera</taxon>
        <taxon>Endopterygota</taxon>
        <taxon>Diptera</taxon>
        <taxon>Nematocera</taxon>
        <taxon>Chironomoidea</taxon>
        <taxon>Chironomidae</taxon>
        <taxon>Chironominae</taxon>
        <taxon>Chironomus</taxon>
    </lineage>
</organism>
<accession>A0A9N9WQE8</accession>
<dbReference type="GO" id="GO:0030687">
    <property type="term" value="C:preribosome, large subunit precursor"/>
    <property type="evidence" value="ECO:0007669"/>
    <property type="project" value="TreeGrafter"/>
</dbReference>
<dbReference type="AlphaFoldDB" id="A0A9N9WQE8"/>
<feature type="region of interest" description="Disordered" evidence="3">
    <location>
        <begin position="1"/>
        <end position="56"/>
    </location>
</feature>
<evidence type="ECO:0000256" key="2">
    <source>
        <dbReference type="ARBA" id="ARBA00017475"/>
    </source>
</evidence>
<dbReference type="GO" id="GO:0000470">
    <property type="term" value="P:maturation of LSU-rRNA"/>
    <property type="evidence" value="ECO:0007669"/>
    <property type="project" value="TreeGrafter"/>
</dbReference>
<feature type="compositionally biased region" description="Acidic residues" evidence="3">
    <location>
        <begin position="13"/>
        <end position="47"/>
    </location>
</feature>
<dbReference type="Proteomes" id="UP001153620">
    <property type="component" value="Chromosome 2"/>
</dbReference>
<evidence type="ECO:0000256" key="3">
    <source>
        <dbReference type="SAM" id="MobiDB-lite"/>
    </source>
</evidence>
<dbReference type="EMBL" id="OU895878">
    <property type="protein sequence ID" value="CAG9802233.1"/>
    <property type="molecule type" value="Genomic_DNA"/>
</dbReference>
<feature type="region of interest" description="Disordered" evidence="3">
    <location>
        <begin position="197"/>
        <end position="271"/>
    </location>
</feature>
<dbReference type="InterPro" id="IPR012459">
    <property type="entry name" value="Rrp15"/>
</dbReference>
<feature type="compositionally biased region" description="Basic and acidic residues" evidence="3">
    <location>
        <begin position="206"/>
        <end position="232"/>
    </location>
</feature>
<dbReference type="PANTHER" id="PTHR13245">
    <property type="entry name" value="RRP15-LIKE PROTEIN"/>
    <property type="match status" value="1"/>
</dbReference>